<sequence length="241" mass="28589">MHVFQFGSVTIPYELTRSSRRKTVSISVNQQGVKVIAPETAEHQVIEEILYRKGAWIRTQLLNFEEMKQTSLQRRFVSGEKLPYLGRQYRLKLFKKADVEVPKLSFYQGQFRAELHPDVAESQHRDLILPLYIDWVKHRGLVFAKDRMKKFTIKYTHEPKAIIIRDQEQRWGSCTPSGNILLNWRIFLAPASVVDYVLVHELAHLRYMNHSKEYWDTVRMLLSEYEEKKEWLRLNGTLLNV</sequence>
<dbReference type="CDD" id="cd07344">
    <property type="entry name" value="M48_yhfN_like"/>
    <property type="match status" value="1"/>
</dbReference>
<proteinExistence type="predicted"/>
<dbReference type="InterPro" id="IPR002725">
    <property type="entry name" value="YgjP-like_metallopeptidase"/>
</dbReference>
<organism evidence="2 3">
    <name type="scientific">Paenibacillus thiaminolyticus</name>
    <name type="common">Bacillus thiaminolyticus</name>
    <dbReference type="NCBI Taxonomy" id="49283"/>
    <lineage>
        <taxon>Bacteria</taxon>
        <taxon>Bacillati</taxon>
        <taxon>Bacillota</taxon>
        <taxon>Bacilli</taxon>
        <taxon>Bacillales</taxon>
        <taxon>Paenibacillaceae</taxon>
        <taxon>Paenibacillus</taxon>
    </lineage>
</organism>
<dbReference type="Pfam" id="PF01863">
    <property type="entry name" value="YgjP-like"/>
    <property type="match status" value="1"/>
</dbReference>
<dbReference type="InterPro" id="IPR053136">
    <property type="entry name" value="UTP_pyrophosphatase-like"/>
</dbReference>
<name>A0A3A3GZA7_PANTH</name>
<evidence type="ECO:0000259" key="1">
    <source>
        <dbReference type="Pfam" id="PF01863"/>
    </source>
</evidence>
<dbReference type="Proteomes" id="UP000266177">
    <property type="component" value="Unassembled WGS sequence"/>
</dbReference>
<comment type="caution">
    <text evidence="2">The sequence shown here is derived from an EMBL/GenBank/DDBJ whole genome shotgun (WGS) entry which is preliminary data.</text>
</comment>
<evidence type="ECO:0000313" key="3">
    <source>
        <dbReference type="Proteomes" id="UP000266177"/>
    </source>
</evidence>
<reference evidence="2 3" key="1">
    <citation type="submission" date="2018-09" db="EMBL/GenBank/DDBJ databases">
        <title>Paenibacillus SK2017-BO5.</title>
        <authorList>
            <person name="Piskunova J.V."/>
            <person name="Dubiley S.A."/>
            <person name="Severinov K.V."/>
        </authorList>
    </citation>
    <scope>NUCLEOTIDE SEQUENCE [LARGE SCALE GENOMIC DNA]</scope>
    <source>
        <strain evidence="2 3">BO5</strain>
    </source>
</reference>
<dbReference type="OrthoDB" id="9811177at2"/>
<dbReference type="PANTHER" id="PTHR30399:SF1">
    <property type="entry name" value="UTP PYROPHOSPHATASE"/>
    <property type="match status" value="1"/>
</dbReference>
<dbReference type="EMBL" id="QYZD01000022">
    <property type="protein sequence ID" value="RJG21659.1"/>
    <property type="molecule type" value="Genomic_DNA"/>
</dbReference>
<feature type="domain" description="YgjP-like metallopeptidase" evidence="1">
    <location>
        <begin position="22"/>
        <end position="233"/>
    </location>
</feature>
<gene>
    <name evidence="2" type="ORF">DQX05_20790</name>
</gene>
<evidence type="ECO:0000313" key="2">
    <source>
        <dbReference type="EMBL" id="RJG21659.1"/>
    </source>
</evidence>
<accession>A0A3A3GZA7</accession>
<protein>
    <submittedName>
        <fullName evidence="2">M48 family peptidase</fullName>
    </submittedName>
</protein>
<dbReference type="PANTHER" id="PTHR30399">
    <property type="entry name" value="UNCHARACTERIZED PROTEIN YGJP"/>
    <property type="match status" value="1"/>
</dbReference>
<dbReference type="Gene3D" id="3.30.2010.10">
    <property type="entry name" value="Metalloproteases ('zincins'), catalytic domain"/>
    <property type="match status" value="1"/>
</dbReference>
<dbReference type="AlphaFoldDB" id="A0A3A3GZA7"/>